<accession>A0A3P7WJ34</accession>
<protein>
    <submittedName>
        <fullName evidence="1">Uncharacterized protein</fullName>
    </submittedName>
</protein>
<sequence>MYSLQSIYGTLIRQWGSPRKVLTTRCDFDVSWFVTPFPSNSSRSPIIFDIDHLRW</sequence>
<dbReference type="EMBL" id="UZAI01001332">
    <property type="protein sequence ID" value="VDO60756.1"/>
    <property type="molecule type" value="Genomic_DNA"/>
</dbReference>
<dbReference type="Proteomes" id="UP000277204">
    <property type="component" value="Unassembled WGS sequence"/>
</dbReference>
<evidence type="ECO:0000313" key="1">
    <source>
        <dbReference type="EMBL" id="VDO60756.1"/>
    </source>
</evidence>
<name>A0A3P7WJ34_9TREM</name>
<proteinExistence type="predicted"/>
<keyword evidence="2" id="KW-1185">Reference proteome</keyword>
<gene>
    <name evidence="1" type="ORF">SMRZ_LOCUS4261</name>
</gene>
<organism evidence="1 2">
    <name type="scientific">Schistosoma margrebowiei</name>
    <dbReference type="NCBI Taxonomy" id="48269"/>
    <lineage>
        <taxon>Eukaryota</taxon>
        <taxon>Metazoa</taxon>
        <taxon>Spiralia</taxon>
        <taxon>Lophotrochozoa</taxon>
        <taxon>Platyhelminthes</taxon>
        <taxon>Trematoda</taxon>
        <taxon>Digenea</taxon>
        <taxon>Strigeidida</taxon>
        <taxon>Schistosomatoidea</taxon>
        <taxon>Schistosomatidae</taxon>
        <taxon>Schistosoma</taxon>
    </lineage>
</organism>
<evidence type="ECO:0000313" key="2">
    <source>
        <dbReference type="Proteomes" id="UP000277204"/>
    </source>
</evidence>
<reference evidence="1 2" key="1">
    <citation type="submission" date="2018-11" db="EMBL/GenBank/DDBJ databases">
        <authorList>
            <consortium name="Pathogen Informatics"/>
        </authorList>
    </citation>
    <scope>NUCLEOTIDE SEQUENCE [LARGE SCALE GENOMIC DNA]</scope>
    <source>
        <strain evidence="1 2">Zambia</strain>
    </source>
</reference>
<dbReference type="AlphaFoldDB" id="A0A3P7WJ34"/>